<evidence type="ECO:0000256" key="2">
    <source>
        <dbReference type="ARBA" id="ARBA00005558"/>
    </source>
</evidence>
<name>A0A517YJN6_9BACT</name>
<feature type="domain" description="Gp5/Type VI secretion system Vgr protein OB-fold" evidence="5">
    <location>
        <begin position="401"/>
        <end position="469"/>
    </location>
</feature>
<keyword evidence="8" id="KW-1185">Reference proteome</keyword>
<dbReference type="GO" id="GO:0005576">
    <property type="term" value="C:extracellular region"/>
    <property type="evidence" value="ECO:0007669"/>
    <property type="project" value="UniProtKB-SubCell"/>
</dbReference>
<evidence type="ECO:0000256" key="1">
    <source>
        <dbReference type="ARBA" id="ARBA00004613"/>
    </source>
</evidence>
<gene>
    <name evidence="7" type="ORF">ETAA8_55670</name>
</gene>
<proteinExistence type="inferred from homology"/>
<evidence type="ECO:0000259" key="6">
    <source>
        <dbReference type="Pfam" id="PF22178"/>
    </source>
</evidence>
<dbReference type="InterPro" id="IPR054030">
    <property type="entry name" value="Gp5_Vgr_C"/>
</dbReference>
<feature type="compositionally biased region" description="Polar residues" evidence="4">
    <location>
        <begin position="480"/>
        <end position="490"/>
    </location>
</feature>
<dbReference type="InterPro" id="IPR006533">
    <property type="entry name" value="T6SS_Vgr_RhsGE"/>
</dbReference>
<dbReference type="FunFam" id="3.55.50.10:FF:000001">
    <property type="entry name" value="Actin cross-linking toxin VgrG1"/>
    <property type="match status" value="1"/>
</dbReference>
<dbReference type="Gene3D" id="2.40.50.230">
    <property type="entry name" value="Gp5 N-terminal domain"/>
    <property type="match status" value="1"/>
</dbReference>
<dbReference type="InterPro" id="IPR006531">
    <property type="entry name" value="Gp5/Vgr_OB"/>
</dbReference>
<dbReference type="SUPFAM" id="SSF69279">
    <property type="entry name" value="Phage tail proteins"/>
    <property type="match status" value="2"/>
</dbReference>
<dbReference type="Proteomes" id="UP000315017">
    <property type="component" value="Chromosome"/>
</dbReference>
<comment type="similarity">
    <text evidence="2">Belongs to the VgrG protein family.</text>
</comment>
<dbReference type="Gene3D" id="3.55.50.10">
    <property type="entry name" value="Baseplate protein-like domains"/>
    <property type="match status" value="1"/>
</dbReference>
<dbReference type="Pfam" id="PF05954">
    <property type="entry name" value="Phage_GPD"/>
    <property type="match status" value="1"/>
</dbReference>
<dbReference type="RefSeq" id="WP_145095863.1">
    <property type="nucleotide sequence ID" value="NZ_CP036274.1"/>
</dbReference>
<organism evidence="7 8">
    <name type="scientific">Anatilimnocola aggregata</name>
    <dbReference type="NCBI Taxonomy" id="2528021"/>
    <lineage>
        <taxon>Bacteria</taxon>
        <taxon>Pseudomonadati</taxon>
        <taxon>Planctomycetota</taxon>
        <taxon>Planctomycetia</taxon>
        <taxon>Pirellulales</taxon>
        <taxon>Pirellulaceae</taxon>
        <taxon>Anatilimnocola</taxon>
    </lineage>
</organism>
<dbReference type="PANTHER" id="PTHR32305">
    <property type="match status" value="1"/>
</dbReference>
<evidence type="ECO:0000313" key="8">
    <source>
        <dbReference type="Proteomes" id="UP000315017"/>
    </source>
</evidence>
<sequence>MSKLSQKDRCLGITTAAGEDVLVIESFTMTEKMSELFTLQADLYSEEREIKPEAIIGKPVTLRVTSHDKDTERFFHGICKRFSQGPEDDRVRSYQLEAVPWLWMLTQTSDCRIFQDKSVPEIIKKVFSDLGFSDFKDELTGSYTKWDYCVQYRETDFNFISRLMEHEGIFYFFKHEKDKHTLVLADSPDAHKPCPVAAEAQYIPEIGEGKKSHGVVDWQLSQEMRPGKFVSRDFNFQMPDKTLDANATTQVKVGGNDKLEIYDFPGYHAQQFNKPDQRMGDVEQLGKSLAKIRMEEEEAAHQLASGTSTMRGFSPGFQFTLKDKEGRRTKGNPYVLTAVQHSAVQSPSYFSDESNENAYQNSFVCIPKKVKFRPSRTAAKPVIHGMHTAVVVGPSGEEIYTDKYGRIKVQFPWDREGKKDESSSCWLRVSQPWSGKQWGAFCWPRIGHEVLVGFMEGDPDQPLCVGSVYNHDNMPPYTMPDNQTRSGFKSRSSKDGSTDNFNELRFEDKKDKEEIYFHAEKDFNRVVENNDTLKVGFEKKDDGDQKIEIFNTQTVKIGTPQAKEGSQKIEIYKDRDAKLKMGNDSLKIEMGNRETKLSLGNDTTKLDLGKSETEAMQSIEFKVGQSSIKIDQMGVTIKGMMIKIEGQVMTDVKGLMTTVQGSAMATIKGGILMIN</sequence>
<dbReference type="AlphaFoldDB" id="A0A517YJN6"/>
<evidence type="ECO:0000256" key="3">
    <source>
        <dbReference type="ARBA" id="ARBA00022525"/>
    </source>
</evidence>
<dbReference type="PANTHER" id="PTHR32305:SF15">
    <property type="entry name" value="PROTEIN RHSA-RELATED"/>
    <property type="match status" value="1"/>
</dbReference>
<evidence type="ECO:0000259" key="5">
    <source>
        <dbReference type="Pfam" id="PF04717"/>
    </source>
</evidence>
<dbReference type="Pfam" id="PF04717">
    <property type="entry name" value="Phage_base_V"/>
    <property type="match status" value="1"/>
</dbReference>
<comment type="subcellular location">
    <subcellularLocation>
        <location evidence="1">Secreted</location>
    </subcellularLocation>
</comment>
<protein>
    <submittedName>
        <fullName evidence="7">Phage-related baseplate assembly protein</fullName>
    </submittedName>
</protein>
<dbReference type="NCBIfam" id="TIGR01646">
    <property type="entry name" value="vgr_GE"/>
    <property type="match status" value="1"/>
</dbReference>
<keyword evidence="3" id="KW-0964">Secreted</keyword>
<dbReference type="InterPro" id="IPR017847">
    <property type="entry name" value="T6SS_RhsGE_Vgr_subset"/>
</dbReference>
<feature type="compositionally biased region" description="Basic and acidic residues" evidence="4">
    <location>
        <begin position="492"/>
        <end position="501"/>
    </location>
</feature>
<dbReference type="Gene3D" id="4.10.220.110">
    <property type="match status" value="1"/>
</dbReference>
<dbReference type="SUPFAM" id="SSF69349">
    <property type="entry name" value="Phage fibre proteins"/>
    <property type="match status" value="1"/>
</dbReference>
<accession>A0A517YJN6</accession>
<feature type="domain" description="Gp5/Type VI secretion system Vgr C-terminal trimerisation" evidence="6">
    <location>
        <begin position="486"/>
        <end position="590"/>
    </location>
</feature>
<reference evidence="7 8" key="1">
    <citation type="submission" date="2019-02" db="EMBL/GenBank/DDBJ databases">
        <title>Deep-cultivation of Planctomycetes and their phenomic and genomic characterization uncovers novel biology.</title>
        <authorList>
            <person name="Wiegand S."/>
            <person name="Jogler M."/>
            <person name="Boedeker C."/>
            <person name="Pinto D."/>
            <person name="Vollmers J."/>
            <person name="Rivas-Marin E."/>
            <person name="Kohn T."/>
            <person name="Peeters S.H."/>
            <person name="Heuer A."/>
            <person name="Rast P."/>
            <person name="Oberbeckmann S."/>
            <person name="Bunk B."/>
            <person name="Jeske O."/>
            <person name="Meyerdierks A."/>
            <person name="Storesund J.E."/>
            <person name="Kallscheuer N."/>
            <person name="Luecker S."/>
            <person name="Lage O.M."/>
            <person name="Pohl T."/>
            <person name="Merkel B.J."/>
            <person name="Hornburger P."/>
            <person name="Mueller R.-W."/>
            <person name="Bruemmer F."/>
            <person name="Labrenz M."/>
            <person name="Spormann A.M."/>
            <person name="Op den Camp H."/>
            <person name="Overmann J."/>
            <person name="Amann R."/>
            <person name="Jetten M.S.M."/>
            <person name="Mascher T."/>
            <person name="Medema M.H."/>
            <person name="Devos D.P."/>
            <person name="Kaster A.-K."/>
            <person name="Ovreas L."/>
            <person name="Rohde M."/>
            <person name="Galperin M.Y."/>
            <person name="Jogler C."/>
        </authorList>
    </citation>
    <scope>NUCLEOTIDE SEQUENCE [LARGE SCALE GENOMIC DNA]</scope>
    <source>
        <strain evidence="7 8">ETA_A8</strain>
    </source>
</reference>
<feature type="region of interest" description="Disordered" evidence="4">
    <location>
        <begin position="479"/>
        <end position="501"/>
    </location>
</feature>
<dbReference type="InterPro" id="IPR037026">
    <property type="entry name" value="Vgr_OB-fold_dom_sf"/>
</dbReference>
<evidence type="ECO:0000313" key="7">
    <source>
        <dbReference type="EMBL" id="QDU30427.1"/>
    </source>
</evidence>
<dbReference type="SUPFAM" id="SSF69255">
    <property type="entry name" value="gp5 N-terminal domain-like"/>
    <property type="match status" value="1"/>
</dbReference>
<dbReference type="InterPro" id="IPR050708">
    <property type="entry name" value="T6SS_VgrG/RHS"/>
</dbReference>
<dbReference type="NCBIfam" id="TIGR03361">
    <property type="entry name" value="VI_Rhs_Vgr"/>
    <property type="match status" value="1"/>
</dbReference>
<evidence type="ECO:0000256" key="4">
    <source>
        <dbReference type="SAM" id="MobiDB-lite"/>
    </source>
</evidence>
<dbReference type="Pfam" id="PF22178">
    <property type="entry name" value="Gp5_trimer_C"/>
    <property type="match status" value="1"/>
</dbReference>
<dbReference type="EMBL" id="CP036274">
    <property type="protein sequence ID" value="QDU30427.1"/>
    <property type="molecule type" value="Genomic_DNA"/>
</dbReference>
<dbReference type="OrthoDB" id="9762420at2"/>
<dbReference type="Gene3D" id="2.30.110.50">
    <property type="match status" value="1"/>
</dbReference>
<dbReference type="KEGG" id="aagg:ETAA8_55670"/>